<dbReference type="HOGENOM" id="CLU_1979535_0_0_10"/>
<keyword evidence="1" id="KW-0812">Transmembrane</keyword>
<keyword evidence="1" id="KW-1133">Transmembrane helix</keyword>
<dbReference type="EMBL" id="JNGW01000063">
    <property type="protein sequence ID" value="KDR52450.1"/>
    <property type="molecule type" value="Genomic_DNA"/>
</dbReference>
<dbReference type="RefSeq" id="WP_018968197.1">
    <property type="nucleotide sequence ID" value="NZ_KB899222.1"/>
</dbReference>
<organism evidence="2 3">
    <name type="scientific">Hoylesella loescheii DSM 19665 = JCM 12249 = ATCC 15930</name>
    <dbReference type="NCBI Taxonomy" id="1122985"/>
    <lineage>
        <taxon>Bacteria</taxon>
        <taxon>Pseudomonadati</taxon>
        <taxon>Bacteroidota</taxon>
        <taxon>Bacteroidia</taxon>
        <taxon>Bacteroidales</taxon>
        <taxon>Prevotellaceae</taxon>
        <taxon>Hoylesella</taxon>
    </lineage>
</organism>
<dbReference type="PATRIC" id="fig|1122985.7.peg.1527"/>
<dbReference type="AlphaFoldDB" id="A0A069QI21"/>
<proteinExistence type="predicted"/>
<evidence type="ECO:0000313" key="2">
    <source>
        <dbReference type="EMBL" id="KDR52450.1"/>
    </source>
</evidence>
<evidence type="ECO:0000313" key="3">
    <source>
        <dbReference type="Proteomes" id="UP000027442"/>
    </source>
</evidence>
<comment type="caution">
    <text evidence="2">The sequence shown here is derived from an EMBL/GenBank/DDBJ whole genome shotgun (WGS) entry which is preliminary data.</text>
</comment>
<reference evidence="2 3" key="1">
    <citation type="submission" date="2013-08" db="EMBL/GenBank/DDBJ databases">
        <authorList>
            <person name="Weinstock G."/>
            <person name="Sodergren E."/>
            <person name="Wylie T."/>
            <person name="Fulton L."/>
            <person name="Fulton R."/>
            <person name="Fronick C."/>
            <person name="O'Laughlin M."/>
            <person name="Godfrey J."/>
            <person name="Miner T."/>
            <person name="Herter B."/>
            <person name="Appelbaum E."/>
            <person name="Cordes M."/>
            <person name="Lek S."/>
            <person name="Wollam A."/>
            <person name="Pepin K.H."/>
            <person name="Palsikar V.B."/>
            <person name="Mitreva M."/>
            <person name="Wilson R.K."/>
        </authorList>
    </citation>
    <scope>NUCLEOTIDE SEQUENCE [LARGE SCALE GENOMIC DNA]</scope>
    <source>
        <strain evidence="2 3">ATCC 15930</strain>
    </source>
</reference>
<gene>
    <name evidence="2" type="ORF">HMPREF1991_01470</name>
</gene>
<keyword evidence="1" id="KW-0472">Membrane</keyword>
<accession>A0A069QI21</accession>
<protein>
    <submittedName>
        <fullName evidence="2">Uncharacterized protein</fullName>
    </submittedName>
</protein>
<sequence length="132" mass="14785">MDEKMKKSGKIIFVTLGVMLLLGMGLFIYLNHIPKAESFGYESMAFCVLAYLFDRPFTKKGELEVIMFTFICMLGINAVILVPKWTFNNVITAWGWSAIGFLIVCVISFIARKTKLLAEVDASAKGNENRSS</sequence>
<keyword evidence="3" id="KW-1185">Reference proteome</keyword>
<evidence type="ECO:0000256" key="1">
    <source>
        <dbReference type="SAM" id="Phobius"/>
    </source>
</evidence>
<feature type="transmembrane region" description="Helical" evidence="1">
    <location>
        <begin position="93"/>
        <end position="111"/>
    </location>
</feature>
<name>A0A069QI21_HOYLO</name>
<dbReference type="Proteomes" id="UP000027442">
    <property type="component" value="Unassembled WGS sequence"/>
</dbReference>
<feature type="transmembrane region" description="Helical" evidence="1">
    <location>
        <begin position="12"/>
        <end position="30"/>
    </location>
</feature>
<feature type="transmembrane region" description="Helical" evidence="1">
    <location>
        <begin position="65"/>
        <end position="87"/>
    </location>
</feature>